<evidence type="ECO:0000313" key="5">
    <source>
        <dbReference type="Proteomes" id="UP000305539"/>
    </source>
</evidence>
<evidence type="ECO:0000256" key="1">
    <source>
        <dbReference type="ARBA" id="ARBA00022723"/>
    </source>
</evidence>
<accession>A0A4U1IAF3</accession>
<dbReference type="Gene3D" id="3.90.850.10">
    <property type="entry name" value="Fumarylacetoacetase-like, C-terminal domain"/>
    <property type="match status" value="1"/>
</dbReference>
<keyword evidence="4" id="KW-0413">Isomerase</keyword>
<dbReference type="NCBIfam" id="TIGR02305">
    <property type="entry name" value="HpaG-N-term"/>
    <property type="match status" value="1"/>
</dbReference>
<organism evidence="4 5">
    <name type="scientific">Trinickia terrae</name>
    <dbReference type="NCBI Taxonomy" id="2571161"/>
    <lineage>
        <taxon>Bacteria</taxon>
        <taxon>Pseudomonadati</taxon>
        <taxon>Pseudomonadota</taxon>
        <taxon>Betaproteobacteria</taxon>
        <taxon>Burkholderiales</taxon>
        <taxon>Burkholderiaceae</taxon>
        <taxon>Trinickia</taxon>
    </lineage>
</organism>
<keyword evidence="1" id="KW-0479">Metal-binding</keyword>
<dbReference type="GO" id="GO:0018800">
    <property type="term" value="F:5-oxopent-3-ene-1,2,5-tricarboxylate decarboxylase activity"/>
    <property type="evidence" value="ECO:0007669"/>
    <property type="project" value="InterPro"/>
</dbReference>
<dbReference type="GO" id="GO:0046872">
    <property type="term" value="F:metal ion binding"/>
    <property type="evidence" value="ECO:0007669"/>
    <property type="project" value="UniProtKB-KW"/>
</dbReference>
<protein>
    <submittedName>
        <fullName evidence="4">2-hydroxyhepta-2,4-diene-1,7-dioate isomerase</fullName>
    </submittedName>
</protein>
<feature type="region of interest" description="Disordered" evidence="2">
    <location>
        <begin position="245"/>
        <end position="275"/>
    </location>
</feature>
<dbReference type="OrthoDB" id="9805307at2"/>
<comment type="caution">
    <text evidence="4">The sequence shown here is derived from an EMBL/GenBank/DDBJ whole genome shotgun (WGS) entry which is preliminary data.</text>
</comment>
<reference evidence="4 5" key="1">
    <citation type="submission" date="2019-04" db="EMBL/GenBank/DDBJ databases">
        <title>Trinickia sp. 7GSK02, isolated from subtropical forest soil.</title>
        <authorList>
            <person name="Gao Z.-H."/>
            <person name="Qiu L.-H."/>
        </authorList>
    </citation>
    <scope>NUCLEOTIDE SEQUENCE [LARGE SCALE GENOMIC DNA]</scope>
    <source>
        <strain evidence="4 5">7GSK02</strain>
    </source>
</reference>
<dbReference type="SUPFAM" id="SSF56529">
    <property type="entry name" value="FAH"/>
    <property type="match status" value="1"/>
</dbReference>
<dbReference type="PANTHER" id="PTHR11820">
    <property type="entry name" value="ACYLPYRUVASE"/>
    <property type="match status" value="1"/>
</dbReference>
<evidence type="ECO:0000256" key="2">
    <source>
        <dbReference type="SAM" id="MobiDB-lite"/>
    </source>
</evidence>
<dbReference type="Pfam" id="PF01557">
    <property type="entry name" value="FAA_hydrolase"/>
    <property type="match status" value="1"/>
</dbReference>
<dbReference type="InterPro" id="IPR036663">
    <property type="entry name" value="Fumarylacetoacetase_C_sf"/>
</dbReference>
<dbReference type="EMBL" id="SWJE01000004">
    <property type="protein sequence ID" value="TKC90325.1"/>
    <property type="molecule type" value="Genomic_DNA"/>
</dbReference>
<proteinExistence type="predicted"/>
<evidence type="ECO:0000313" key="4">
    <source>
        <dbReference type="EMBL" id="TKC90325.1"/>
    </source>
</evidence>
<name>A0A4U1IAF3_9BURK</name>
<dbReference type="GO" id="GO:0008704">
    <property type="term" value="F:5-carboxymethyl-2-hydroxymuconate delta-isomerase activity"/>
    <property type="evidence" value="ECO:0007669"/>
    <property type="project" value="InterPro"/>
</dbReference>
<sequence length="275" mass="28696">MRLPLVTDKATRTPRGEVELKTVYGVLLNFRSALAALGEAVNAAPYGKPPQAPILYIKPANTHASDGASVSVPGGFGELEIGATLGVVFGRRATRVSADDALDHVLGYTVASDVSVPHPSYYRPAVRFKCRDGFCPLGPSVVARDAVREPDRLSLAVRVNGETRLETSTSDLVRPVARLIADVTSFMTLDAGDVLLIGVPANAPRARAGDKVEIAIGEVGTLTHTLVTEKIDGPHAHLALHGTGVSAEGANSGSTRSLPPKGADASLGAARREAR</sequence>
<gene>
    <name evidence="4" type="ORF">FAZ69_09315</name>
</gene>
<evidence type="ECO:0000259" key="3">
    <source>
        <dbReference type="Pfam" id="PF01557"/>
    </source>
</evidence>
<dbReference type="Proteomes" id="UP000305539">
    <property type="component" value="Unassembled WGS sequence"/>
</dbReference>
<keyword evidence="5" id="KW-1185">Reference proteome</keyword>
<dbReference type="InterPro" id="IPR011234">
    <property type="entry name" value="Fumarylacetoacetase-like_C"/>
</dbReference>
<dbReference type="PANTHER" id="PTHR11820:SF114">
    <property type="entry name" value="4-HYDROXYPHENYLACETATE CATABOLISM PROTEIN"/>
    <property type="match status" value="1"/>
</dbReference>
<dbReference type="AlphaFoldDB" id="A0A4U1IAF3"/>
<dbReference type="InterPro" id="IPR012686">
    <property type="entry name" value="HPA_isomer/decarb_N"/>
</dbReference>
<feature type="domain" description="Fumarylacetoacetase-like C-terminal" evidence="3">
    <location>
        <begin position="22"/>
        <end position="226"/>
    </location>
</feature>